<accession>A0A0F9DAS2</accession>
<gene>
    <name evidence="1" type="ORF">LCGC14_2221800</name>
</gene>
<feature type="non-terminal residue" evidence="1">
    <location>
        <position position="68"/>
    </location>
</feature>
<sequence length="68" mass="7496">MESLSLTSVEKFSILGPMSWKSPKLALLVFAFAISGCASDSWTKTDTKYEIAFQVINAADAYTTSRIR</sequence>
<evidence type="ECO:0000313" key="1">
    <source>
        <dbReference type="EMBL" id="KKL58788.1"/>
    </source>
</evidence>
<organism evidence="1">
    <name type="scientific">marine sediment metagenome</name>
    <dbReference type="NCBI Taxonomy" id="412755"/>
    <lineage>
        <taxon>unclassified sequences</taxon>
        <taxon>metagenomes</taxon>
        <taxon>ecological metagenomes</taxon>
    </lineage>
</organism>
<dbReference type="AlphaFoldDB" id="A0A0F9DAS2"/>
<name>A0A0F9DAS2_9ZZZZ</name>
<dbReference type="EMBL" id="LAZR01029699">
    <property type="protein sequence ID" value="KKL58788.1"/>
    <property type="molecule type" value="Genomic_DNA"/>
</dbReference>
<comment type="caution">
    <text evidence="1">The sequence shown here is derived from an EMBL/GenBank/DDBJ whole genome shotgun (WGS) entry which is preliminary data.</text>
</comment>
<reference evidence="1" key="1">
    <citation type="journal article" date="2015" name="Nature">
        <title>Complex archaea that bridge the gap between prokaryotes and eukaryotes.</title>
        <authorList>
            <person name="Spang A."/>
            <person name="Saw J.H."/>
            <person name="Jorgensen S.L."/>
            <person name="Zaremba-Niedzwiedzka K."/>
            <person name="Martijn J."/>
            <person name="Lind A.E."/>
            <person name="van Eijk R."/>
            <person name="Schleper C."/>
            <person name="Guy L."/>
            <person name="Ettema T.J."/>
        </authorList>
    </citation>
    <scope>NUCLEOTIDE SEQUENCE</scope>
</reference>
<proteinExistence type="predicted"/>
<protein>
    <submittedName>
        <fullName evidence="1">Uncharacterized protein</fullName>
    </submittedName>
</protein>